<dbReference type="Gene3D" id="3.30.470.30">
    <property type="entry name" value="DNA ligase/mRNA capping enzyme"/>
    <property type="match status" value="1"/>
</dbReference>
<keyword evidence="4" id="KW-1185">Reference proteome</keyword>
<organism evidence="3 4">
    <name type="scientific">Acanthamoeba castellanii (strain ATCC 30010 / Neff)</name>
    <dbReference type="NCBI Taxonomy" id="1257118"/>
    <lineage>
        <taxon>Eukaryota</taxon>
        <taxon>Amoebozoa</taxon>
        <taxon>Discosea</taxon>
        <taxon>Longamoebia</taxon>
        <taxon>Centramoebida</taxon>
        <taxon>Acanthamoebidae</taxon>
        <taxon>Acanthamoeba</taxon>
    </lineage>
</organism>
<dbReference type="Pfam" id="PF09414">
    <property type="entry name" value="RNA_ligase"/>
    <property type="match status" value="1"/>
</dbReference>
<reference evidence="3 4" key="1">
    <citation type="journal article" date="2013" name="Genome Biol.">
        <title>Genome of Acanthamoeba castellanii highlights extensive lateral gene transfer and early evolution of tyrosine kinase signaling.</title>
        <authorList>
            <person name="Clarke M."/>
            <person name="Lohan A.J."/>
            <person name="Liu B."/>
            <person name="Lagkouvardos I."/>
            <person name="Roy S."/>
            <person name="Zafar N."/>
            <person name="Bertelli C."/>
            <person name="Schilde C."/>
            <person name="Kianianmomeni A."/>
            <person name="Burglin T.R."/>
            <person name="Frech C."/>
            <person name="Turcotte B."/>
            <person name="Kopec K.O."/>
            <person name="Synnott J.M."/>
            <person name="Choo C."/>
            <person name="Paponov I."/>
            <person name="Finkler A."/>
            <person name="Soon Heng Tan C."/>
            <person name="Hutchins A.P."/>
            <person name="Weinmeier T."/>
            <person name="Rattei T."/>
            <person name="Chu J.S."/>
            <person name="Gimenez G."/>
            <person name="Irimia M."/>
            <person name="Rigden D.J."/>
            <person name="Fitzpatrick D.A."/>
            <person name="Lorenzo-Morales J."/>
            <person name="Bateman A."/>
            <person name="Chiu C.H."/>
            <person name="Tang P."/>
            <person name="Hegemann P."/>
            <person name="Fromm H."/>
            <person name="Raoult D."/>
            <person name="Greub G."/>
            <person name="Miranda-Saavedra D."/>
            <person name="Chen N."/>
            <person name="Nash P."/>
            <person name="Ginger M.L."/>
            <person name="Horn M."/>
            <person name="Schaap P."/>
            <person name="Caler L."/>
            <person name="Loftus B."/>
        </authorList>
    </citation>
    <scope>NUCLEOTIDE SEQUENCE [LARGE SCALE GENOMIC DNA]</scope>
    <source>
        <strain evidence="3 4">Neff</strain>
    </source>
</reference>
<accession>L8HCD5</accession>
<gene>
    <name evidence="3" type="ORF">ACA1_398880</name>
</gene>
<dbReference type="Proteomes" id="UP000011083">
    <property type="component" value="Unassembled WGS sequence"/>
</dbReference>
<dbReference type="SUPFAM" id="SSF56091">
    <property type="entry name" value="DNA ligase/mRNA capping enzyme, catalytic domain"/>
    <property type="match status" value="1"/>
</dbReference>
<dbReference type="InterPro" id="IPR021122">
    <property type="entry name" value="RNA_ligase_dom_REL/Rnl2"/>
</dbReference>
<dbReference type="PANTHER" id="PTHR43883:SF1">
    <property type="entry name" value="GLUCONOKINASE"/>
    <property type="match status" value="1"/>
</dbReference>
<name>L8HCD5_ACACF</name>
<keyword evidence="3" id="KW-0436">Ligase</keyword>
<feature type="domain" description="RNA ligase" evidence="2">
    <location>
        <begin position="45"/>
        <end position="197"/>
    </location>
</feature>
<dbReference type="GO" id="GO:0016874">
    <property type="term" value="F:ligase activity"/>
    <property type="evidence" value="ECO:0007669"/>
    <property type="project" value="UniProtKB-KW"/>
</dbReference>
<dbReference type="OrthoDB" id="19045at2759"/>
<dbReference type="STRING" id="1257118.L8HCD5"/>
<evidence type="ECO:0000259" key="2">
    <source>
        <dbReference type="Pfam" id="PF09414"/>
    </source>
</evidence>
<dbReference type="AlphaFoldDB" id="L8HCD5"/>
<dbReference type="GeneID" id="14923865"/>
<feature type="compositionally biased region" description="Low complexity" evidence="1">
    <location>
        <begin position="244"/>
        <end position="255"/>
    </location>
</feature>
<sequence length="303" mass="33937">MQKEDDSHQLVKFPRTRHIFDAGGGVGRDDLVMAKDEARVWYESTVSVEEKVDGSNLGISITPDHKLLFQNRSHYVNTETQAQWRQLESWAEKHPGLHQVLTPDRILFGEWLYARHSIHYTNLPDLFLAFDIYDKKKGRFLSRRSRDQLLEGTGIHTVPLLKNGKLSRADYEELLNSQSAFHDGVVEGVYVRIDEAIDRQDDNVGNELAWVGANEGESKKGKGGKGKAARGGKAGRARGGAKGGAARAPPAATTAEADDGGDEGWSYLIQRAKIVRSDFLPLEDPDVTHWSRQMMVKNIVRYD</sequence>
<evidence type="ECO:0000313" key="3">
    <source>
        <dbReference type="EMBL" id="ELR22902.1"/>
    </source>
</evidence>
<evidence type="ECO:0000313" key="4">
    <source>
        <dbReference type="Proteomes" id="UP000011083"/>
    </source>
</evidence>
<dbReference type="RefSeq" id="XP_004351679.1">
    <property type="nucleotide sequence ID" value="XM_004351627.1"/>
</dbReference>
<dbReference type="InterPro" id="IPR052732">
    <property type="entry name" value="Cell-binding_unc_protein"/>
</dbReference>
<feature type="compositionally biased region" description="Basic residues" evidence="1">
    <location>
        <begin position="221"/>
        <end position="236"/>
    </location>
</feature>
<protein>
    <submittedName>
        <fullName evidence="3">DNA ligaselike protein</fullName>
    </submittedName>
</protein>
<evidence type="ECO:0000256" key="1">
    <source>
        <dbReference type="SAM" id="MobiDB-lite"/>
    </source>
</evidence>
<proteinExistence type="predicted"/>
<dbReference type="PANTHER" id="PTHR43883">
    <property type="entry name" value="SLR0207 PROTEIN"/>
    <property type="match status" value="1"/>
</dbReference>
<dbReference type="VEuPathDB" id="AmoebaDB:ACA1_398880"/>
<dbReference type="KEGG" id="acan:ACA1_398880"/>
<dbReference type="EMBL" id="KB007869">
    <property type="protein sequence ID" value="ELR22902.1"/>
    <property type="molecule type" value="Genomic_DNA"/>
</dbReference>
<feature type="region of interest" description="Disordered" evidence="1">
    <location>
        <begin position="215"/>
        <end position="260"/>
    </location>
</feature>